<dbReference type="InterPro" id="IPR008969">
    <property type="entry name" value="CarboxyPept-like_regulatory"/>
</dbReference>
<protein>
    <submittedName>
        <fullName evidence="1">Uncharacterized protein</fullName>
    </submittedName>
</protein>
<dbReference type="Proteomes" id="UP000184010">
    <property type="component" value="Unassembled WGS sequence"/>
</dbReference>
<sequence length="322" mass="35749">MADEMMIAAQEVFSEAVMVHQVILDLVEAPPAEISPGIFITIKVRATCPERCNFKGDTIQIIDHKGQVVKEAALIIPMGSAFATDPLVIKAPALPGTYVWKAHYPEQEKEGIAHLERSLPIPFIVKPLHVTSMAVWDVTSPAVVNDHIKFKVGVKCSADCRLAEREIEIFNQENLKIASAKLGDKPLPDTEALYWTEVEVPAPSQEGFYTWQVNFPEPNMAAQHLETTGTFGFRVMNPPECTVNVEVLADKDRTPIQGASIILQPYRSQTDEWGKARLEVTKGDYQLYVTGLSAYASYQKQISVSEDLLIEVELQASPFSHD</sequence>
<reference evidence="2" key="1">
    <citation type="submission" date="2016-12" db="EMBL/GenBank/DDBJ databases">
        <authorList>
            <person name="Varghese N."/>
            <person name="Submissions S."/>
        </authorList>
    </citation>
    <scope>NUCLEOTIDE SEQUENCE [LARGE SCALE GENOMIC DNA]</scope>
    <source>
        <strain evidence="2">DSM 11544</strain>
    </source>
</reference>
<accession>A0A1M7UJX9</accession>
<keyword evidence="2" id="KW-1185">Reference proteome</keyword>
<dbReference type="RefSeq" id="WP_242954699.1">
    <property type="nucleotide sequence ID" value="NZ_FRDN01000013.1"/>
</dbReference>
<dbReference type="SUPFAM" id="SSF49464">
    <property type="entry name" value="Carboxypeptidase regulatory domain-like"/>
    <property type="match status" value="1"/>
</dbReference>
<evidence type="ECO:0000313" key="1">
    <source>
        <dbReference type="EMBL" id="SHN83187.1"/>
    </source>
</evidence>
<proteinExistence type="predicted"/>
<organism evidence="1 2">
    <name type="scientific">Desulfitobacterium chlororespirans DSM 11544</name>
    <dbReference type="NCBI Taxonomy" id="1121395"/>
    <lineage>
        <taxon>Bacteria</taxon>
        <taxon>Bacillati</taxon>
        <taxon>Bacillota</taxon>
        <taxon>Clostridia</taxon>
        <taxon>Eubacteriales</taxon>
        <taxon>Desulfitobacteriaceae</taxon>
        <taxon>Desulfitobacterium</taxon>
    </lineage>
</organism>
<dbReference type="AlphaFoldDB" id="A0A1M7UJX9"/>
<evidence type="ECO:0000313" key="2">
    <source>
        <dbReference type="Proteomes" id="UP000184010"/>
    </source>
</evidence>
<dbReference type="EMBL" id="FRDN01000013">
    <property type="protein sequence ID" value="SHN83187.1"/>
    <property type="molecule type" value="Genomic_DNA"/>
</dbReference>
<gene>
    <name evidence="1" type="ORF">SAMN02745215_03973</name>
</gene>
<dbReference type="STRING" id="1121395.SAMN02745215_03973"/>
<name>A0A1M7UJX9_9FIRM</name>